<organism evidence="1 2">
    <name type="scientific">Lactobacillus amylovorus (strain GRL 1112)</name>
    <dbReference type="NCBI Taxonomy" id="695560"/>
    <lineage>
        <taxon>Bacteria</taxon>
        <taxon>Bacillati</taxon>
        <taxon>Bacillota</taxon>
        <taxon>Bacilli</taxon>
        <taxon>Lactobacillales</taxon>
        <taxon>Lactobacillaceae</taxon>
        <taxon>Lactobacillus</taxon>
    </lineage>
</organism>
<dbReference type="HOGENOM" id="CLU_1794015_0_0_9"/>
<proteinExistence type="predicted"/>
<accession>E4SKP9</accession>
<evidence type="ECO:0000313" key="2">
    <source>
        <dbReference type="Proteomes" id="UP000007033"/>
    </source>
</evidence>
<evidence type="ECO:0000313" key="1">
    <source>
        <dbReference type="EMBL" id="ADQ59446.1"/>
    </source>
</evidence>
<dbReference type="PATRIC" id="fig|695560.3.peg.1506"/>
<dbReference type="Proteomes" id="UP000007033">
    <property type="component" value="Chromosome"/>
</dbReference>
<sequence length="147" mass="16897">MSVIQLDTFKKFNNDAEIKIPGIETTWNVTFDDAYRVKSSMIASQVEKLYRKSNDDDYLNKLLDMPDAKRKERLTKDMDEMKTTCINGLNELLNDGKAGQQLYDTLGHSTEILAQIIGQLNDSADKTLDLNKEEQDKAQMHLYDSER</sequence>
<dbReference type="RefSeq" id="WP_013438229.1">
    <property type="nucleotide sequence ID" value="NC_014724.1"/>
</dbReference>
<protein>
    <submittedName>
        <fullName evidence="1">Uncharacterized protein</fullName>
    </submittedName>
</protein>
<dbReference type="EMBL" id="CP002338">
    <property type="protein sequence ID" value="ADQ59446.1"/>
    <property type="molecule type" value="Genomic_DNA"/>
</dbReference>
<gene>
    <name evidence="1" type="ordered locus">LA2_07635</name>
</gene>
<name>E4SKP9_LACAR</name>
<dbReference type="AlphaFoldDB" id="E4SKP9"/>
<dbReference type="KEGG" id="lam:LA2_07635"/>
<reference evidence="1 2" key="1">
    <citation type="journal article" date="2011" name="J. Bacteriol.">
        <title>Genome sequence of Lactobacillus amylovorus GRL1112.</title>
        <authorList>
            <person name="Kant R."/>
            <person name="Paulin L."/>
            <person name="Alatalo E."/>
            <person name="de Vos W.M."/>
            <person name="Palva A."/>
        </authorList>
    </citation>
    <scope>NUCLEOTIDE SEQUENCE [LARGE SCALE GENOMIC DNA]</scope>
    <source>
        <strain evidence="1 2">GRL 1112</strain>
    </source>
</reference>